<accession>E1L435</accession>
<evidence type="ECO:0000313" key="3">
    <source>
        <dbReference type="Proteomes" id="UP000004211"/>
    </source>
</evidence>
<reference evidence="2 3" key="1">
    <citation type="submission" date="2010-08" db="EMBL/GenBank/DDBJ databases">
        <authorList>
            <person name="Durkin A.S."/>
            <person name="Madupu R."/>
            <person name="Torralba M."/>
            <person name="Gillis M."/>
            <person name="Methe B."/>
            <person name="Sutton G."/>
            <person name="Nelson K.E."/>
        </authorList>
    </citation>
    <scope>NUCLEOTIDE SEQUENCE [LARGE SCALE GENOMIC DNA]</scope>
    <source>
        <strain evidence="2 3">ACS-049-V-Sch6</strain>
    </source>
</reference>
<feature type="transmembrane region" description="Helical" evidence="1">
    <location>
        <begin position="31"/>
        <end position="49"/>
    </location>
</feature>
<keyword evidence="1" id="KW-0472">Membrane</keyword>
<comment type="caution">
    <text evidence="2">The sequence shown here is derived from an EMBL/GenBank/DDBJ whole genome shotgun (WGS) entry which is preliminary data.</text>
</comment>
<dbReference type="AlphaFoldDB" id="E1L435"/>
<keyword evidence="1" id="KW-0812">Transmembrane</keyword>
<protein>
    <submittedName>
        <fullName evidence="2">Uncharacterized protein</fullName>
    </submittedName>
</protein>
<dbReference type="Proteomes" id="UP000004211">
    <property type="component" value="Unassembled WGS sequence"/>
</dbReference>
<dbReference type="EMBL" id="AEDR01000005">
    <property type="protein sequence ID" value="EFL56956.1"/>
    <property type="molecule type" value="Genomic_DNA"/>
</dbReference>
<keyword evidence="1" id="KW-1133">Transmembrane helix</keyword>
<gene>
    <name evidence="2" type="ORF">HMPREF9321_0340</name>
</gene>
<organism evidence="2 3">
    <name type="scientific">Veillonella atypica ACS-049-V-Sch6</name>
    <dbReference type="NCBI Taxonomy" id="866776"/>
    <lineage>
        <taxon>Bacteria</taxon>
        <taxon>Bacillati</taxon>
        <taxon>Bacillota</taxon>
        <taxon>Negativicutes</taxon>
        <taxon>Veillonellales</taxon>
        <taxon>Veillonellaceae</taxon>
        <taxon>Veillonella</taxon>
    </lineage>
</organism>
<sequence>MGISLVGMYFMLKNDEFESDKVERLQSNFKAGVYVWLFLVALYIYLYVLTYY</sequence>
<proteinExistence type="predicted"/>
<name>E1L435_9FIRM</name>
<evidence type="ECO:0000313" key="2">
    <source>
        <dbReference type="EMBL" id="EFL56956.1"/>
    </source>
</evidence>
<evidence type="ECO:0000256" key="1">
    <source>
        <dbReference type="SAM" id="Phobius"/>
    </source>
</evidence>